<proteinExistence type="predicted"/>
<sequence length="181" mass="19972">MTSSSSASSSAMLTTIRTNSSPTMPPLPGGLSYLEHRTTNVINLTHQSPGLMAFVDLLLINVLDKLEQPRYIPLPPSLKQGKVISGRADPKDVRDIAIDAKGHINFVELEVDALRHESDRTAYISQGWTVAKWSCINTESDDCCWHMDCKLNASDISHLMPNPNLGETPCRSSLAHFGQQW</sequence>
<name>A0A0E0M4N7_ORYPU</name>
<dbReference type="HOGENOM" id="CLU_1491361_0_0_1"/>
<evidence type="ECO:0000256" key="1">
    <source>
        <dbReference type="SAM" id="MobiDB-lite"/>
    </source>
</evidence>
<reference evidence="3" key="1">
    <citation type="submission" date="2015-04" db="UniProtKB">
        <authorList>
            <consortium name="EnsemblPlants"/>
        </authorList>
    </citation>
    <scope>IDENTIFICATION</scope>
</reference>
<accession>A0A0E0M4N7</accession>
<feature type="region of interest" description="Disordered" evidence="1">
    <location>
        <begin position="1"/>
        <end position="24"/>
    </location>
</feature>
<evidence type="ECO:0000313" key="4">
    <source>
        <dbReference type="Proteomes" id="UP000026962"/>
    </source>
</evidence>
<dbReference type="PANTHER" id="PTHR33074">
    <property type="entry name" value="EXPRESSED PROTEIN-RELATED"/>
    <property type="match status" value="1"/>
</dbReference>
<protein>
    <recommendedName>
        <fullName evidence="2">DUF1618 domain-containing protein</fullName>
    </recommendedName>
</protein>
<feature type="compositionally biased region" description="Low complexity" evidence="1">
    <location>
        <begin position="1"/>
        <end position="11"/>
    </location>
</feature>
<feature type="domain" description="DUF1618" evidence="2">
    <location>
        <begin position="58"/>
        <end position="165"/>
    </location>
</feature>
<dbReference type="InterPro" id="IPR011676">
    <property type="entry name" value="DUF1618"/>
</dbReference>
<evidence type="ECO:0000313" key="3">
    <source>
        <dbReference type="EnsemblPlants" id="OPUNC09G18300.1"/>
    </source>
</evidence>
<dbReference type="EnsemblPlants" id="OPUNC09G18300.1">
    <property type="protein sequence ID" value="OPUNC09G18300.1"/>
    <property type="gene ID" value="OPUNC09G18300"/>
</dbReference>
<dbReference type="Pfam" id="PF07762">
    <property type="entry name" value="DUF1618"/>
    <property type="match status" value="1"/>
</dbReference>
<keyword evidence="4" id="KW-1185">Reference proteome</keyword>
<reference evidence="3" key="2">
    <citation type="submission" date="2018-05" db="EMBL/GenBank/DDBJ databases">
        <title>OpunRS2 (Oryza punctata Reference Sequence Version 2).</title>
        <authorList>
            <person name="Zhang J."/>
            <person name="Kudrna D."/>
            <person name="Lee S."/>
            <person name="Talag J."/>
            <person name="Welchert J."/>
            <person name="Wing R.A."/>
        </authorList>
    </citation>
    <scope>NUCLEOTIDE SEQUENCE [LARGE SCALE GENOMIC DNA]</scope>
</reference>
<dbReference type="PANTHER" id="PTHR33074:SF139">
    <property type="entry name" value="OS09G0567000 PROTEIN"/>
    <property type="match status" value="1"/>
</dbReference>
<dbReference type="AlphaFoldDB" id="A0A0E0M4N7"/>
<dbReference type="Proteomes" id="UP000026962">
    <property type="component" value="Chromosome 9"/>
</dbReference>
<evidence type="ECO:0000259" key="2">
    <source>
        <dbReference type="Pfam" id="PF07762"/>
    </source>
</evidence>
<feature type="compositionally biased region" description="Polar residues" evidence="1">
    <location>
        <begin position="12"/>
        <end position="22"/>
    </location>
</feature>
<dbReference type="Gramene" id="OPUNC09G18300.1">
    <property type="protein sequence ID" value="OPUNC09G18300.1"/>
    <property type="gene ID" value="OPUNC09G18300"/>
</dbReference>
<organism evidence="3">
    <name type="scientific">Oryza punctata</name>
    <name type="common">Red rice</name>
    <dbReference type="NCBI Taxonomy" id="4537"/>
    <lineage>
        <taxon>Eukaryota</taxon>
        <taxon>Viridiplantae</taxon>
        <taxon>Streptophyta</taxon>
        <taxon>Embryophyta</taxon>
        <taxon>Tracheophyta</taxon>
        <taxon>Spermatophyta</taxon>
        <taxon>Magnoliopsida</taxon>
        <taxon>Liliopsida</taxon>
        <taxon>Poales</taxon>
        <taxon>Poaceae</taxon>
        <taxon>BOP clade</taxon>
        <taxon>Oryzoideae</taxon>
        <taxon>Oryzeae</taxon>
        <taxon>Oryzinae</taxon>
        <taxon>Oryza</taxon>
    </lineage>
</organism>